<dbReference type="HOGENOM" id="CLU_1443533_0_0_1"/>
<dbReference type="GO" id="GO:0042392">
    <property type="term" value="F:sphingosine-1-phosphate phosphatase activity"/>
    <property type="evidence" value="ECO:0000318"/>
    <property type="project" value="GO_Central"/>
</dbReference>
<keyword evidence="4" id="KW-1133">Transmembrane helix</keyword>
<evidence type="ECO:0000256" key="1">
    <source>
        <dbReference type="ARBA" id="ARBA00004141"/>
    </source>
</evidence>
<dbReference type="Pfam" id="PF01569">
    <property type="entry name" value="PAP2"/>
    <property type="match status" value="1"/>
</dbReference>
<accession>A8BAT9</accession>
<evidence type="ECO:0000256" key="2">
    <source>
        <dbReference type="ARBA" id="ARBA00022692"/>
    </source>
</evidence>
<dbReference type="GeneID" id="5701061"/>
<dbReference type="InterPro" id="IPR039667">
    <property type="entry name" value="Dolichyldiphosphatase_PAP2"/>
</dbReference>
<dbReference type="CDD" id="cd03382">
    <property type="entry name" value="PAP2_dolichyldiphosphatase"/>
    <property type="match status" value="1"/>
</dbReference>
<dbReference type="EMBL" id="AACB03000004">
    <property type="protein sequence ID" value="KAE8302123.1"/>
    <property type="molecule type" value="Genomic_DNA"/>
</dbReference>
<evidence type="ECO:0000256" key="3">
    <source>
        <dbReference type="ARBA" id="ARBA00022801"/>
    </source>
</evidence>
<keyword evidence="5" id="KW-0472">Membrane</keyword>
<evidence type="ECO:0000256" key="4">
    <source>
        <dbReference type="ARBA" id="ARBA00022989"/>
    </source>
</evidence>
<dbReference type="PANTHER" id="PTHR14969">
    <property type="entry name" value="SPHINGOSINE-1-PHOSPHATE PHOSPHOHYDROLASE"/>
    <property type="match status" value="1"/>
</dbReference>
<evidence type="ECO:0000256" key="5">
    <source>
        <dbReference type="ARBA" id="ARBA00023136"/>
    </source>
</evidence>
<dbReference type="SUPFAM" id="SSF48317">
    <property type="entry name" value="Acid phosphatase/Vanadium-dependent haloperoxidase"/>
    <property type="match status" value="1"/>
</dbReference>
<gene>
    <name evidence="6" type="ORF">GL50803_002753</name>
</gene>
<organism evidence="6 7">
    <name type="scientific">Giardia intestinalis (strain ATCC 50803 / WB clone C6)</name>
    <name type="common">Giardia lamblia</name>
    <dbReference type="NCBI Taxonomy" id="184922"/>
    <lineage>
        <taxon>Eukaryota</taxon>
        <taxon>Metamonada</taxon>
        <taxon>Diplomonadida</taxon>
        <taxon>Hexamitidae</taxon>
        <taxon>Giardiinae</taxon>
        <taxon>Giardia</taxon>
    </lineage>
</organism>
<dbReference type="InterPro" id="IPR000326">
    <property type="entry name" value="PAP2/HPO"/>
</dbReference>
<dbReference type="PANTHER" id="PTHR14969:SF13">
    <property type="entry name" value="AT30094P"/>
    <property type="match status" value="1"/>
</dbReference>
<evidence type="ECO:0000313" key="7">
    <source>
        <dbReference type="Proteomes" id="UP000001548"/>
    </source>
</evidence>
<dbReference type="InterPro" id="IPR036938">
    <property type="entry name" value="PAP2/HPO_sf"/>
</dbReference>
<dbReference type="OMA" id="YTGLWIF"/>
<keyword evidence="7" id="KW-1185">Reference proteome</keyword>
<dbReference type="AlphaFoldDB" id="A8BAT9"/>
<dbReference type="GO" id="GO:0016020">
    <property type="term" value="C:membrane"/>
    <property type="evidence" value="ECO:0000318"/>
    <property type="project" value="GO_Central"/>
</dbReference>
<dbReference type="RefSeq" id="XP_001708146.1">
    <property type="nucleotide sequence ID" value="XM_001708094.1"/>
</dbReference>
<comment type="caution">
    <text evidence="6">The sequence shown here is derived from an EMBL/GenBank/DDBJ whole genome shotgun (WGS) entry which is preliminary data.</text>
</comment>
<keyword evidence="3" id="KW-0378">Hydrolase</keyword>
<evidence type="ECO:0000313" key="6">
    <source>
        <dbReference type="EMBL" id="KAE8302123.1"/>
    </source>
</evidence>
<name>A8BAT9_GIAIC</name>
<comment type="subcellular location">
    <subcellularLocation>
        <location evidence="1">Membrane</location>
        <topology evidence="1">Multi-pass membrane protein</topology>
    </subcellularLocation>
</comment>
<dbReference type="KEGG" id="gla:GL50803_002753"/>
<reference evidence="6 7" key="1">
    <citation type="journal article" date="2007" name="Science">
        <title>Genomic minimalism in the early diverging intestinal parasite Giardia lamblia.</title>
        <authorList>
            <person name="Morrison H.G."/>
            <person name="McArthur A.G."/>
            <person name="Gillin F.D."/>
            <person name="Aley S.B."/>
            <person name="Adam R.D."/>
            <person name="Olsen G.J."/>
            <person name="Best A.A."/>
            <person name="Cande W.Z."/>
            <person name="Chen F."/>
            <person name="Cipriano M.J."/>
            <person name="Davids B.J."/>
            <person name="Dawson S.C."/>
            <person name="Elmendorf H.G."/>
            <person name="Hehl A.B."/>
            <person name="Holder M.E."/>
            <person name="Huse S.M."/>
            <person name="Kim U.U."/>
            <person name="Lasek-Nesselquist E."/>
            <person name="Manning G."/>
            <person name="Nigam A."/>
            <person name="Nixon J.E."/>
            <person name="Palm D."/>
            <person name="Passamaneck N.E."/>
            <person name="Prabhu A."/>
            <person name="Reich C.I."/>
            <person name="Reiner D.S."/>
            <person name="Samuelson J."/>
            <person name="Svard S.G."/>
            <person name="Sogin M.L."/>
        </authorList>
    </citation>
    <scope>NUCLEOTIDE SEQUENCE [LARGE SCALE GENOMIC DNA]</scope>
    <source>
        <strain evidence="6 7">WB C6</strain>
    </source>
</reference>
<dbReference type="STRING" id="184922.A8BAT9"/>
<proteinExistence type="predicted"/>
<dbReference type="VEuPathDB" id="GiardiaDB:GL50803_2753"/>
<keyword evidence="2" id="KW-0812">Transmembrane</keyword>
<dbReference type="Proteomes" id="UP000001548">
    <property type="component" value="Unassembled WGS sequence"/>
</dbReference>
<protein>
    <submittedName>
        <fullName evidence="6">Dolichyldiphosphatase</fullName>
    </submittedName>
</protein>
<dbReference type="GO" id="GO:0046839">
    <property type="term" value="P:phospholipid dephosphorylation"/>
    <property type="evidence" value="ECO:0000318"/>
    <property type="project" value="GO_Central"/>
</dbReference>
<sequence length="188" mass="20449">MILSSDGHMLFHLASQLYPMYTGLWIFCAWLCCSLQKAKFDKTLLAVGCVMLTNPAVSYALKHLLHQPRPCSPDPGMPSAHAFWAAGLSAALFLAAHSQCSRSLSASTTKLAALRLYAYAACFTTPLVAAERIYSREHTIAQVAVGLPLGALYTLLVWGPIKWLSDTIACTLDSIVSRMAKDKGRKAM</sequence>